<keyword evidence="2" id="KW-1185">Reference proteome</keyword>
<protein>
    <recommendedName>
        <fullName evidence="3">Lipoprotein</fullName>
    </recommendedName>
</protein>
<dbReference type="RefSeq" id="WP_248824935.1">
    <property type="nucleotide sequence ID" value="NZ_JALKFT010000011.1"/>
</dbReference>
<evidence type="ECO:0000313" key="2">
    <source>
        <dbReference type="Proteomes" id="UP001201873"/>
    </source>
</evidence>
<reference evidence="1 2" key="1">
    <citation type="submission" date="2022-04" db="EMBL/GenBank/DDBJ databases">
        <title>Genome diversity in the genus Frankia.</title>
        <authorList>
            <person name="Carlos-Shanley C."/>
            <person name="Hahn D."/>
        </authorList>
    </citation>
    <scope>NUCLEOTIDE SEQUENCE [LARGE SCALE GENOMIC DNA]</scope>
    <source>
        <strain evidence="1 2">Ag45/Mut15</strain>
    </source>
</reference>
<dbReference type="Proteomes" id="UP001201873">
    <property type="component" value="Unassembled WGS sequence"/>
</dbReference>
<evidence type="ECO:0008006" key="3">
    <source>
        <dbReference type="Google" id="ProtNLM"/>
    </source>
</evidence>
<organism evidence="1 2">
    <name type="scientific">Frankia umida</name>
    <dbReference type="NCBI Taxonomy" id="573489"/>
    <lineage>
        <taxon>Bacteria</taxon>
        <taxon>Bacillati</taxon>
        <taxon>Actinomycetota</taxon>
        <taxon>Actinomycetes</taxon>
        <taxon>Frankiales</taxon>
        <taxon>Frankiaceae</taxon>
        <taxon>Frankia</taxon>
    </lineage>
</organism>
<name>A0ABT0JYT6_9ACTN</name>
<sequence length="157" mass="16235">MIATSVAITMAVAGCGQGSENASVRPAATATAGACARLTAADISQKLEEYREYKRSHETGPGGEKVANYGDWAYASAPVNVTGPGTYTFRFGPLADGADAPKVFSMFPSSGFLGSVGPSEKGVMREVSDADGKRYLLADLAVFGKVVPCDSLIVFIA</sequence>
<evidence type="ECO:0000313" key="1">
    <source>
        <dbReference type="EMBL" id="MCK9876710.1"/>
    </source>
</evidence>
<comment type="caution">
    <text evidence="1">The sequence shown here is derived from an EMBL/GenBank/DDBJ whole genome shotgun (WGS) entry which is preliminary data.</text>
</comment>
<accession>A0ABT0JYT6</accession>
<proteinExistence type="predicted"/>
<dbReference type="EMBL" id="JALKFT010000011">
    <property type="protein sequence ID" value="MCK9876710.1"/>
    <property type="molecule type" value="Genomic_DNA"/>
</dbReference>
<gene>
    <name evidence="1" type="ORF">MXD59_13135</name>
</gene>